<proteinExistence type="predicted"/>
<keyword evidence="1" id="KW-0732">Signal</keyword>
<organism evidence="2 3">
    <name type="scientific">Candidatus Roizmanbacteria bacterium RIFCSPHIGHO2_02_FULL_37_24</name>
    <dbReference type="NCBI Taxonomy" id="1802037"/>
    <lineage>
        <taxon>Bacteria</taxon>
        <taxon>Candidatus Roizmaniibacteriota</taxon>
    </lineage>
</organism>
<evidence type="ECO:0008006" key="4">
    <source>
        <dbReference type="Google" id="ProtNLM"/>
    </source>
</evidence>
<dbReference type="EMBL" id="MFZM01000020">
    <property type="protein sequence ID" value="OGK23501.1"/>
    <property type="molecule type" value="Genomic_DNA"/>
</dbReference>
<comment type="caution">
    <text evidence="2">The sequence shown here is derived from an EMBL/GenBank/DDBJ whole genome shotgun (WGS) entry which is preliminary data.</text>
</comment>
<feature type="chain" id="PRO_5009529222" description="DUF5666 domain-containing protein" evidence="1">
    <location>
        <begin position="24"/>
        <end position="243"/>
    </location>
</feature>
<evidence type="ECO:0000256" key="1">
    <source>
        <dbReference type="SAM" id="SignalP"/>
    </source>
</evidence>
<feature type="signal peptide" evidence="1">
    <location>
        <begin position="1"/>
        <end position="23"/>
    </location>
</feature>
<dbReference type="Proteomes" id="UP000177159">
    <property type="component" value="Unassembled WGS sequence"/>
</dbReference>
<protein>
    <recommendedName>
        <fullName evidence="4">DUF5666 domain-containing protein</fullName>
    </recommendedName>
</protein>
<dbReference type="AlphaFoldDB" id="A0A1F7GX47"/>
<sequence length="243" mass="27345">MRKKIVFILIFALSVSLSSFTYAQESDLTPSPNPSPTNTKQDDTIQILKEKIEEKVDQLNKKNKKIITGKFISIDDSIIVIKNESNESFNVAIDDTITKIFTTSIDGKEEISIDDLEKDDKLIVEGPILEGQISANIIYKQFDYLVSQGQITGIDKDNFTIDVITSEKDEYTLSIEKNTVQRIMHAKTLAIEKAGFSKYKVGDSIHFVSEASKAEEKQIIALRTVIIPQEFFTEGSIEVKPED</sequence>
<evidence type="ECO:0000313" key="3">
    <source>
        <dbReference type="Proteomes" id="UP000177159"/>
    </source>
</evidence>
<reference evidence="2 3" key="1">
    <citation type="journal article" date="2016" name="Nat. Commun.">
        <title>Thousands of microbial genomes shed light on interconnected biogeochemical processes in an aquifer system.</title>
        <authorList>
            <person name="Anantharaman K."/>
            <person name="Brown C.T."/>
            <person name="Hug L.A."/>
            <person name="Sharon I."/>
            <person name="Castelle C.J."/>
            <person name="Probst A.J."/>
            <person name="Thomas B.C."/>
            <person name="Singh A."/>
            <person name="Wilkins M.J."/>
            <person name="Karaoz U."/>
            <person name="Brodie E.L."/>
            <person name="Williams K.H."/>
            <person name="Hubbard S.S."/>
            <person name="Banfield J.F."/>
        </authorList>
    </citation>
    <scope>NUCLEOTIDE SEQUENCE [LARGE SCALE GENOMIC DNA]</scope>
</reference>
<evidence type="ECO:0000313" key="2">
    <source>
        <dbReference type="EMBL" id="OGK23501.1"/>
    </source>
</evidence>
<name>A0A1F7GX47_9BACT</name>
<gene>
    <name evidence="2" type="ORF">A3C24_01760</name>
</gene>
<accession>A0A1F7GX47</accession>